<protein>
    <submittedName>
        <fullName evidence="1">Uncharacterized protein</fullName>
    </submittedName>
</protein>
<keyword evidence="2" id="KW-1185">Reference proteome</keyword>
<gene>
    <name evidence="1" type="ORF">V865_008590</name>
</gene>
<dbReference type="KEGG" id="ker:91107391"/>
<dbReference type="GeneID" id="91107391"/>
<evidence type="ECO:0000313" key="1">
    <source>
        <dbReference type="EMBL" id="WWD10454.1"/>
    </source>
</evidence>
<proteinExistence type="predicted"/>
<dbReference type="AlphaFoldDB" id="A0AAX4KWG2"/>
<dbReference type="Proteomes" id="UP001358614">
    <property type="component" value="Chromosome 3"/>
</dbReference>
<accession>A0AAX4KWG2</accession>
<dbReference type="RefSeq" id="XP_066088421.1">
    <property type="nucleotide sequence ID" value="XM_066232324.1"/>
</dbReference>
<evidence type="ECO:0000313" key="2">
    <source>
        <dbReference type="Proteomes" id="UP001358614"/>
    </source>
</evidence>
<dbReference type="EMBL" id="CP144091">
    <property type="protein sequence ID" value="WWD10454.1"/>
    <property type="molecule type" value="Genomic_DNA"/>
</dbReference>
<sequence length="170" mass="19361">MTFSGFTIPVHHGGTDVLSTSEGKQRVFDGLSSLQRDFPNRSRQYDQLAEFLTFINSRYKDSEKRYAHFLVYENGGSESLHDQDCQELSCLGHPDHDLFLEYQEDQSQAQAKSVKENVKVECNSAEDIWADNAISSDMITSIVERDPSFCSRIIYDNNGKSQNQKISSYV</sequence>
<organism evidence="1 2">
    <name type="scientific">Kwoniella europaea PYCC6329</name>
    <dbReference type="NCBI Taxonomy" id="1423913"/>
    <lineage>
        <taxon>Eukaryota</taxon>
        <taxon>Fungi</taxon>
        <taxon>Dikarya</taxon>
        <taxon>Basidiomycota</taxon>
        <taxon>Agaricomycotina</taxon>
        <taxon>Tremellomycetes</taxon>
        <taxon>Tremellales</taxon>
        <taxon>Cryptococcaceae</taxon>
        <taxon>Kwoniella</taxon>
    </lineage>
</organism>
<reference evidence="1 2" key="1">
    <citation type="submission" date="2024-01" db="EMBL/GenBank/DDBJ databases">
        <title>Comparative genomics of Cryptococcus and Kwoniella reveals pathogenesis evolution and contrasting modes of karyotype evolution via chromosome fusion or intercentromeric recombination.</title>
        <authorList>
            <person name="Coelho M.A."/>
            <person name="David-Palma M."/>
            <person name="Shea T."/>
            <person name="Bowers K."/>
            <person name="McGinley-Smith S."/>
            <person name="Mohammad A.W."/>
            <person name="Gnirke A."/>
            <person name="Yurkov A.M."/>
            <person name="Nowrousian M."/>
            <person name="Sun S."/>
            <person name="Cuomo C.A."/>
            <person name="Heitman J."/>
        </authorList>
    </citation>
    <scope>NUCLEOTIDE SEQUENCE [LARGE SCALE GENOMIC DNA]</scope>
    <source>
        <strain evidence="1 2">PYCC6329</strain>
    </source>
</reference>
<name>A0AAX4KWG2_9TREE</name>